<comment type="similarity">
    <text evidence="1 2">Belongs to the iron/ascorbate-dependent oxidoreductase family.</text>
</comment>
<dbReference type="EMBL" id="JAGHQL010000003">
    <property type="protein sequence ID" value="KAH0547525.1"/>
    <property type="molecule type" value="Genomic_DNA"/>
</dbReference>
<dbReference type="Pfam" id="PF03171">
    <property type="entry name" value="2OG-FeII_Oxy"/>
    <property type="match status" value="1"/>
</dbReference>
<evidence type="ECO:0000259" key="3">
    <source>
        <dbReference type="PROSITE" id="PS51471"/>
    </source>
</evidence>
<dbReference type="GO" id="GO:0046872">
    <property type="term" value="F:metal ion binding"/>
    <property type="evidence" value="ECO:0007669"/>
    <property type="project" value="UniProtKB-KW"/>
</dbReference>
<dbReference type="OrthoDB" id="288590at2759"/>
<organism evidence="4 5">
    <name type="scientific">Glutinoglossum americanum</name>
    <dbReference type="NCBI Taxonomy" id="1670608"/>
    <lineage>
        <taxon>Eukaryota</taxon>
        <taxon>Fungi</taxon>
        <taxon>Dikarya</taxon>
        <taxon>Ascomycota</taxon>
        <taxon>Pezizomycotina</taxon>
        <taxon>Geoglossomycetes</taxon>
        <taxon>Geoglossales</taxon>
        <taxon>Geoglossaceae</taxon>
        <taxon>Glutinoglossum</taxon>
    </lineage>
</organism>
<dbReference type="PRINTS" id="PR00682">
    <property type="entry name" value="IPNSYNTHASE"/>
</dbReference>
<protein>
    <recommendedName>
        <fullName evidence="3">Fe2OG dioxygenase domain-containing protein</fullName>
    </recommendedName>
</protein>
<reference evidence="4" key="1">
    <citation type="submission" date="2021-03" db="EMBL/GenBank/DDBJ databases">
        <title>Comparative genomics and phylogenomic investigation of the class Geoglossomycetes provide insights into ecological specialization and systematics.</title>
        <authorList>
            <person name="Melie T."/>
            <person name="Pirro S."/>
            <person name="Miller A.N."/>
            <person name="Quandt A."/>
        </authorList>
    </citation>
    <scope>NUCLEOTIDE SEQUENCE</scope>
    <source>
        <strain evidence="4">GBOQ0MN5Z8</strain>
    </source>
</reference>
<dbReference type="Proteomes" id="UP000698800">
    <property type="component" value="Unassembled WGS sequence"/>
</dbReference>
<dbReference type="SUPFAM" id="SSF51197">
    <property type="entry name" value="Clavaminate synthase-like"/>
    <property type="match status" value="1"/>
</dbReference>
<dbReference type="InterPro" id="IPR044861">
    <property type="entry name" value="IPNS-like_FE2OG_OXY"/>
</dbReference>
<keyword evidence="2" id="KW-0479">Metal-binding</keyword>
<comment type="caution">
    <text evidence="4">The sequence shown here is derived from an EMBL/GenBank/DDBJ whole genome shotgun (WGS) entry which is preliminary data.</text>
</comment>
<dbReference type="InterPro" id="IPR026992">
    <property type="entry name" value="DIOX_N"/>
</dbReference>
<dbReference type="GO" id="GO:0016491">
    <property type="term" value="F:oxidoreductase activity"/>
    <property type="evidence" value="ECO:0007669"/>
    <property type="project" value="UniProtKB-KW"/>
</dbReference>
<dbReference type="AlphaFoldDB" id="A0A9P8IFN3"/>
<dbReference type="InterPro" id="IPR027443">
    <property type="entry name" value="IPNS-like_sf"/>
</dbReference>
<sequence length="336" mass="37424">MAVNTAVSEDSLFIPLIDFSLFLHGSDGDKLSVAKAMTNGFKDAGFVYIKNHGIPAEIIARVFSESAKFFTRPQEQKDSLAWTTPEANRGYTGHGREKVTNLNDKLAVEELRAAVPDLKESMEIGRDDEPGLPNRWPDKIDKEGEAFRGTMQEFFEICKNLHVIVMRSIGLGMGLDEGFFDQYTDGGDNTLRLLHYPSVHREVFLKNKSQVRAGDHSDYGRSFQAISPFELTILVLSPKGTFVNATPIPGTIVINAGDLLARWSNGMIRSTRHRVVEPVASPESGVYPARYSIAYFCNPNFDKFIDALPGTFDKEGKKYPGVNSGEYLVRRLTATY</sequence>
<dbReference type="PANTHER" id="PTHR47990">
    <property type="entry name" value="2-OXOGLUTARATE (2OG) AND FE(II)-DEPENDENT OXYGENASE SUPERFAMILY PROTEIN-RELATED"/>
    <property type="match status" value="1"/>
</dbReference>
<accession>A0A9P8IFN3</accession>
<evidence type="ECO:0000313" key="5">
    <source>
        <dbReference type="Proteomes" id="UP000698800"/>
    </source>
</evidence>
<dbReference type="Gene3D" id="2.60.120.330">
    <property type="entry name" value="B-lactam Antibiotic, Isopenicillin N Synthase, Chain"/>
    <property type="match status" value="1"/>
</dbReference>
<proteinExistence type="inferred from homology"/>
<name>A0A9P8IFN3_9PEZI</name>
<feature type="domain" description="Fe2OG dioxygenase" evidence="3">
    <location>
        <begin position="187"/>
        <end position="299"/>
    </location>
</feature>
<evidence type="ECO:0000313" key="4">
    <source>
        <dbReference type="EMBL" id="KAH0547525.1"/>
    </source>
</evidence>
<dbReference type="GO" id="GO:0044283">
    <property type="term" value="P:small molecule biosynthetic process"/>
    <property type="evidence" value="ECO:0007669"/>
    <property type="project" value="UniProtKB-ARBA"/>
</dbReference>
<keyword evidence="5" id="KW-1185">Reference proteome</keyword>
<dbReference type="InterPro" id="IPR050231">
    <property type="entry name" value="Iron_ascorbate_oxido_reductase"/>
</dbReference>
<evidence type="ECO:0000256" key="1">
    <source>
        <dbReference type="ARBA" id="ARBA00008056"/>
    </source>
</evidence>
<dbReference type="PROSITE" id="PS51471">
    <property type="entry name" value="FE2OG_OXY"/>
    <property type="match status" value="1"/>
</dbReference>
<dbReference type="Pfam" id="PF14226">
    <property type="entry name" value="DIOX_N"/>
    <property type="match status" value="1"/>
</dbReference>
<keyword evidence="2" id="KW-0560">Oxidoreductase</keyword>
<keyword evidence="2" id="KW-0408">Iron</keyword>
<dbReference type="InterPro" id="IPR005123">
    <property type="entry name" value="Oxoglu/Fe-dep_dioxygenase_dom"/>
</dbReference>
<gene>
    <name evidence="4" type="ORF">FGG08_000250</name>
</gene>
<evidence type="ECO:0000256" key="2">
    <source>
        <dbReference type="RuleBase" id="RU003682"/>
    </source>
</evidence>